<name>I0IAV1_PHYMF</name>
<evidence type="ECO:0000256" key="1">
    <source>
        <dbReference type="SAM" id="MobiDB-lite"/>
    </source>
</evidence>
<reference evidence="2 3" key="1">
    <citation type="submission" date="2012-02" db="EMBL/GenBank/DDBJ databases">
        <title>Complete genome sequence of Phycisphaera mikurensis NBRC 102666.</title>
        <authorList>
            <person name="Ankai A."/>
            <person name="Hosoyama A."/>
            <person name="Terui Y."/>
            <person name="Sekine M."/>
            <person name="Fukai R."/>
            <person name="Kato Y."/>
            <person name="Nakamura S."/>
            <person name="Yamada-Narita S."/>
            <person name="Kawakoshi A."/>
            <person name="Fukunaga Y."/>
            <person name="Yamazaki S."/>
            <person name="Fujita N."/>
        </authorList>
    </citation>
    <scope>NUCLEOTIDE SEQUENCE [LARGE SCALE GENOMIC DNA]</scope>
    <source>
        <strain evidence="3">NBRC 102666 / KCTC 22515 / FYK2301M01</strain>
    </source>
</reference>
<protein>
    <submittedName>
        <fullName evidence="2">Uncharacterized protein</fullName>
    </submittedName>
</protein>
<keyword evidence="3" id="KW-1185">Reference proteome</keyword>
<proteinExistence type="predicted"/>
<feature type="region of interest" description="Disordered" evidence="1">
    <location>
        <begin position="1"/>
        <end position="59"/>
    </location>
</feature>
<evidence type="ECO:0000313" key="3">
    <source>
        <dbReference type="Proteomes" id="UP000007881"/>
    </source>
</evidence>
<dbReference type="KEGG" id="phm:PSMK_02300"/>
<dbReference type="STRING" id="1142394.PSMK_02300"/>
<dbReference type="HOGENOM" id="CLU_2956609_0_0_0"/>
<organism evidence="2 3">
    <name type="scientific">Phycisphaera mikurensis (strain NBRC 102666 / KCTC 22515 / FYK2301M01)</name>
    <dbReference type="NCBI Taxonomy" id="1142394"/>
    <lineage>
        <taxon>Bacteria</taxon>
        <taxon>Pseudomonadati</taxon>
        <taxon>Planctomycetota</taxon>
        <taxon>Phycisphaerae</taxon>
        <taxon>Phycisphaerales</taxon>
        <taxon>Phycisphaeraceae</taxon>
        <taxon>Phycisphaera</taxon>
    </lineage>
</organism>
<evidence type="ECO:0000313" key="2">
    <source>
        <dbReference type="EMBL" id="BAM02389.1"/>
    </source>
</evidence>
<sequence length="59" mass="6045">MSVPAGAHEPEPTGDSGSTQRRVWAGGSCRDRPAGVGWGWPTPSGVTATEARGRGRVLA</sequence>
<accession>I0IAV1</accession>
<gene>
    <name evidence="2" type="ordered locus">PSMK_02300</name>
</gene>
<dbReference type="Proteomes" id="UP000007881">
    <property type="component" value="Chromosome"/>
</dbReference>
<dbReference type="AlphaFoldDB" id="I0IAV1"/>
<dbReference type="EMBL" id="AP012338">
    <property type="protein sequence ID" value="BAM02389.1"/>
    <property type="molecule type" value="Genomic_DNA"/>
</dbReference>